<dbReference type="InterPro" id="IPR045040">
    <property type="entry name" value="PORR_fam"/>
</dbReference>
<feature type="domain" description="PORR" evidence="1">
    <location>
        <begin position="59"/>
        <end position="383"/>
    </location>
</feature>
<dbReference type="PANTHER" id="PTHR31476">
    <property type="entry name" value="PROTEIN WHAT'S THIS FACTOR 1 HOMOLOG, CHLOROPLASTIC"/>
    <property type="match status" value="1"/>
</dbReference>
<sequence>MTVSRGLVFDQSRMKNSISLISSTLFCGIESNISCFFVLSKQKRWMTRSRRVQERSTKKRVHDLEIVIERWKITSKILFLLDVLNKEPEQVLPARMLEKYRPQINLLKPHKVFDFVSKSPKLFELYRDKKGLAWCGLTKQAACLLEEEKMLMDGRKDKVAEYVTRMLMMSQDRTLRLDKIANFRRELGIPSDFRTEWIHMFPEHFTLIKINGIEHLELVRWNSDWAVTELEKRALIENENGQNKDPYEVPFPMKFPSNFKKLFRIGGKIDHFQKIPYVSPYTDANDLVPGSPEFDKRAVVIMHELLSFTMEKRLVTDHLTHFRREYRMPQKLMRLLLKHFGIFYVSERGKRFHVFLTEAYAGSELIERDPLVIWKEKIHCLTGYRGNKKGVKKFDEFSDTEGSNMLESNVIDFEGFDFVETMDALENSPLMEDAEMDIGDVLNAYKRG</sequence>
<protein>
    <submittedName>
        <fullName evidence="2">Ubiquitin carboxyl-terminal hydrolase family protein</fullName>
    </submittedName>
</protein>
<evidence type="ECO:0000313" key="2">
    <source>
        <dbReference type="EMBL" id="KMZ65707.1"/>
    </source>
</evidence>
<accession>A0A0K9PBU4</accession>
<gene>
    <name evidence="2" type="ORF">ZOSMA_310G00110</name>
</gene>
<proteinExistence type="predicted"/>
<evidence type="ECO:0000313" key="3">
    <source>
        <dbReference type="Proteomes" id="UP000036987"/>
    </source>
</evidence>
<comment type="caution">
    <text evidence="2">The sequence shown here is derived from an EMBL/GenBank/DDBJ whole genome shotgun (WGS) entry which is preliminary data.</text>
</comment>
<dbReference type="Proteomes" id="UP000036987">
    <property type="component" value="Unassembled WGS sequence"/>
</dbReference>
<reference evidence="3" key="1">
    <citation type="journal article" date="2016" name="Nature">
        <title>The genome of the seagrass Zostera marina reveals angiosperm adaptation to the sea.</title>
        <authorList>
            <person name="Olsen J.L."/>
            <person name="Rouze P."/>
            <person name="Verhelst B."/>
            <person name="Lin Y.-C."/>
            <person name="Bayer T."/>
            <person name="Collen J."/>
            <person name="Dattolo E."/>
            <person name="De Paoli E."/>
            <person name="Dittami S."/>
            <person name="Maumus F."/>
            <person name="Michel G."/>
            <person name="Kersting A."/>
            <person name="Lauritano C."/>
            <person name="Lohaus R."/>
            <person name="Toepel M."/>
            <person name="Tonon T."/>
            <person name="Vanneste K."/>
            <person name="Amirebrahimi M."/>
            <person name="Brakel J."/>
            <person name="Bostroem C."/>
            <person name="Chovatia M."/>
            <person name="Grimwood J."/>
            <person name="Jenkins J.W."/>
            <person name="Jueterbock A."/>
            <person name="Mraz A."/>
            <person name="Stam W.T."/>
            <person name="Tice H."/>
            <person name="Bornberg-Bauer E."/>
            <person name="Green P.J."/>
            <person name="Pearson G.A."/>
            <person name="Procaccini G."/>
            <person name="Duarte C.M."/>
            <person name="Schmutz J."/>
            <person name="Reusch T.B.H."/>
            <person name="Van de Peer Y."/>
        </authorList>
    </citation>
    <scope>NUCLEOTIDE SEQUENCE [LARGE SCALE GENOMIC DNA]</scope>
    <source>
        <strain evidence="3">cv. Finnish</strain>
    </source>
</reference>
<organism evidence="2 3">
    <name type="scientific">Zostera marina</name>
    <name type="common">Eelgrass</name>
    <dbReference type="NCBI Taxonomy" id="29655"/>
    <lineage>
        <taxon>Eukaryota</taxon>
        <taxon>Viridiplantae</taxon>
        <taxon>Streptophyta</taxon>
        <taxon>Embryophyta</taxon>
        <taxon>Tracheophyta</taxon>
        <taxon>Spermatophyta</taxon>
        <taxon>Magnoliopsida</taxon>
        <taxon>Liliopsida</taxon>
        <taxon>Zosteraceae</taxon>
        <taxon>Zostera</taxon>
    </lineage>
</organism>
<dbReference type="EMBL" id="LFYR01001014">
    <property type="protein sequence ID" value="KMZ65707.1"/>
    <property type="molecule type" value="Genomic_DNA"/>
</dbReference>
<dbReference type="GO" id="GO:0016787">
    <property type="term" value="F:hydrolase activity"/>
    <property type="evidence" value="ECO:0007669"/>
    <property type="project" value="UniProtKB-KW"/>
</dbReference>
<keyword evidence="2" id="KW-0378">Hydrolase</keyword>
<dbReference type="GO" id="GO:0003723">
    <property type="term" value="F:RNA binding"/>
    <property type="evidence" value="ECO:0007669"/>
    <property type="project" value="InterPro"/>
</dbReference>
<evidence type="ECO:0000259" key="1">
    <source>
        <dbReference type="Pfam" id="PF11955"/>
    </source>
</evidence>
<dbReference type="AlphaFoldDB" id="A0A0K9PBU4"/>
<keyword evidence="3" id="KW-1185">Reference proteome</keyword>
<dbReference type="OrthoDB" id="1929112at2759"/>
<name>A0A0K9PBU4_ZOSMR</name>
<dbReference type="Pfam" id="PF11955">
    <property type="entry name" value="PORR"/>
    <property type="match status" value="1"/>
</dbReference>
<dbReference type="InterPro" id="IPR021099">
    <property type="entry name" value="PORR_domain"/>
</dbReference>
<dbReference type="OMA" id="QEPEMVI"/>
<dbReference type="PANTHER" id="PTHR31476:SF8">
    <property type="entry name" value="EXPRESSED PROTEIN"/>
    <property type="match status" value="1"/>
</dbReference>